<dbReference type="InterPro" id="IPR037207">
    <property type="entry name" value="Nuop51_4Fe4S-bd_sf"/>
</dbReference>
<gene>
    <name evidence="7" type="ORF">GCM10009838_61510</name>
</gene>
<sequence length="435" mass="46637">MAETDLLRAAPAAGLPRLLEGAWSDHSADLQAHLRKYGPPPVDVSRQALIEVVERSGLSGRGGAGFPTGRKLRSVADAAGGPAVVVANGMEGEPASSKDRFLLTRVPHLVLDGIALAARAVGADRAYLCVHRGEPEYTAWLRDLVGHRRRARIDRLEVEIVELPRRYVASEQSSLVRFIDGGPAVPTFGPRPHERGVRGRPTLVNNVETLAHLALIARHGDRWFRTVGAPHAPGSMLMTITGAVHRPGVYEVPMGLPIGQAILAAGGPAERLKAVLSGGYFGTWMAAEVAWNVRLTHADMRRAGAFLGAGVLIVLPDSACVLGETARVVRYLSEETAGQCGPCVFGLPALADALGELAFTGGRSRAIQQVGRQIDLVDQRGACRHPDGVAALVRSAMEVFADDAYEHDRFGPCEGLRRRPVLPLPPLHEREEARK</sequence>
<dbReference type="Gene3D" id="3.10.20.600">
    <property type="match status" value="1"/>
</dbReference>
<dbReference type="EMBL" id="BAAAQM010000043">
    <property type="protein sequence ID" value="GAA1990128.1"/>
    <property type="molecule type" value="Genomic_DNA"/>
</dbReference>
<keyword evidence="4" id="KW-0408">Iron</keyword>
<comment type="similarity">
    <text evidence="1">Belongs to the complex I 51 kDa subunit family.</text>
</comment>
<dbReference type="PANTHER" id="PTHR43578:SF3">
    <property type="entry name" value="NADH-QUINONE OXIDOREDUCTASE SUBUNIT F"/>
    <property type="match status" value="1"/>
</dbReference>
<feature type="domain" description="NADH-ubiquinone oxidoreductase 51kDa subunit iron-sulphur binding" evidence="6">
    <location>
        <begin position="322"/>
        <end position="367"/>
    </location>
</feature>
<evidence type="ECO:0000256" key="3">
    <source>
        <dbReference type="ARBA" id="ARBA00022723"/>
    </source>
</evidence>
<keyword evidence="5" id="KW-0411">Iron-sulfur</keyword>
<dbReference type="PANTHER" id="PTHR43578">
    <property type="entry name" value="NADH-QUINONE OXIDOREDUCTASE SUBUNIT F"/>
    <property type="match status" value="1"/>
</dbReference>
<name>A0ABP5E249_9ACTN</name>
<dbReference type="Pfam" id="PF10589">
    <property type="entry name" value="NADH_4Fe-4S"/>
    <property type="match status" value="1"/>
</dbReference>
<dbReference type="SMART" id="SM00928">
    <property type="entry name" value="NADH_4Fe-4S"/>
    <property type="match status" value="1"/>
</dbReference>
<dbReference type="Gene3D" id="1.20.1440.230">
    <property type="entry name" value="NADH-ubiquinone oxidoreductase 51kDa subunit, iron-sulphur binding domain"/>
    <property type="match status" value="1"/>
</dbReference>
<keyword evidence="8" id="KW-1185">Reference proteome</keyword>
<evidence type="ECO:0000313" key="7">
    <source>
        <dbReference type="EMBL" id="GAA1990128.1"/>
    </source>
</evidence>
<dbReference type="SUPFAM" id="SSF142984">
    <property type="entry name" value="Nqo1 middle domain-like"/>
    <property type="match status" value="1"/>
</dbReference>
<keyword evidence="3" id="KW-0479">Metal-binding</keyword>
<evidence type="ECO:0000313" key="8">
    <source>
        <dbReference type="Proteomes" id="UP001499854"/>
    </source>
</evidence>
<evidence type="ECO:0000256" key="2">
    <source>
        <dbReference type="ARBA" id="ARBA00022485"/>
    </source>
</evidence>
<dbReference type="InterPro" id="IPR037225">
    <property type="entry name" value="Nuo51_FMN-bd_sf"/>
</dbReference>
<evidence type="ECO:0000256" key="5">
    <source>
        <dbReference type="ARBA" id="ARBA00023014"/>
    </source>
</evidence>
<dbReference type="SUPFAM" id="SSF142019">
    <property type="entry name" value="Nqo1 FMN-binding domain-like"/>
    <property type="match status" value="1"/>
</dbReference>
<keyword evidence="2" id="KW-0004">4Fe-4S</keyword>
<evidence type="ECO:0000259" key="6">
    <source>
        <dbReference type="SMART" id="SM00928"/>
    </source>
</evidence>
<dbReference type="InterPro" id="IPR019575">
    <property type="entry name" value="Nuop51_4Fe4S-bd"/>
</dbReference>
<accession>A0ABP5E249</accession>
<dbReference type="SUPFAM" id="SSF140490">
    <property type="entry name" value="Nqo1C-terminal domain-like"/>
    <property type="match status" value="1"/>
</dbReference>
<protein>
    <submittedName>
        <fullName evidence="7">NADH-ubiquinone oxidoreductase-F iron-sulfur binding region domain-containing protein</fullName>
    </submittedName>
</protein>
<reference evidence="8" key="1">
    <citation type="journal article" date="2019" name="Int. J. Syst. Evol. Microbiol.">
        <title>The Global Catalogue of Microorganisms (GCM) 10K type strain sequencing project: providing services to taxonomists for standard genome sequencing and annotation.</title>
        <authorList>
            <consortium name="The Broad Institute Genomics Platform"/>
            <consortium name="The Broad Institute Genome Sequencing Center for Infectious Disease"/>
            <person name="Wu L."/>
            <person name="Ma J."/>
        </authorList>
    </citation>
    <scope>NUCLEOTIDE SEQUENCE [LARGE SCALE GENOMIC DNA]</scope>
    <source>
        <strain evidence="8">JCM 16013</strain>
    </source>
</reference>
<dbReference type="Pfam" id="PF01512">
    <property type="entry name" value="Complex1_51K"/>
    <property type="match status" value="1"/>
</dbReference>
<dbReference type="Proteomes" id="UP001499854">
    <property type="component" value="Unassembled WGS sequence"/>
</dbReference>
<evidence type="ECO:0000256" key="4">
    <source>
        <dbReference type="ARBA" id="ARBA00023004"/>
    </source>
</evidence>
<evidence type="ECO:0000256" key="1">
    <source>
        <dbReference type="ARBA" id="ARBA00007523"/>
    </source>
</evidence>
<dbReference type="InterPro" id="IPR019554">
    <property type="entry name" value="Soluble_ligand-bd"/>
</dbReference>
<dbReference type="InterPro" id="IPR011538">
    <property type="entry name" value="Nuo51_FMN-bd"/>
</dbReference>
<comment type="caution">
    <text evidence="7">The sequence shown here is derived from an EMBL/GenBank/DDBJ whole genome shotgun (WGS) entry which is preliminary data.</text>
</comment>
<proteinExistence type="inferred from homology"/>
<organism evidence="7 8">
    <name type="scientific">Catenulispora subtropica</name>
    <dbReference type="NCBI Taxonomy" id="450798"/>
    <lineage>
        <taxon>Bacteria</taxon>
        <taxon>Bacillati</taxon>
        <taxon>Actinomycetota</taxon>
        <taxon>Actinomycetes</taxon>
        <taxon>Catenulisporales</taxon>
        <taxon>Catenulisporaceae</taxon>
        <taxon>Catenulispora</taxon>
    </lineage>
</organism>
<dbReference type="Gene3D" id="3.40.50.11540">
    <property type="entry name" value="NADH-ubiquinone oxidoreductase 51kDa subunit"/>
    <property type="match status" value="1"/>
</dbReference>
<dbReference type="Pfam" id="PF10531">
    <property type="entry name" value="SLBB"/>
    <property type="match status" value="1"/>
</dbReference>
<dbReference type="RefSeq" id="WP_344660660.1">
    <property type="nucleotide sequence ID" value="NZ_BAAAQM010000043.1"/>
</dbReference>